<protein>
    <submittedName>
        <fullName evidence="1">Uncharacterized protein</fullName>
    </submittedName>
</protein>
<proteinExistence type="predicted"/>
<accession>A0A9P8YFU9</accession>
<dbReference type="Proteomes" id="UP000756346">
    <property type="component" value="Unassembled WGS sequence"/>
</dbReference>
<gene>
    <name evidence="1" type="ORF">B0I36DRAFT_316294</name>
</gene>
<comment type="caution">
    <text evidence="1">The sequence shown here is derived from an EMBL/GenBank/DDBJ whole genome shotgun (WGS) entry which is preliminary data.</text>
</comment>
<dbReference type="EMBL" id="JAGTJQ010000002">
    <property type="protein sequence ID" value="KAH7038449.1"/>
    <property type="molecule type" value="Genomic_DNA"/>
</dbReference>
<sequence>MPLLDHLTVTGVPFTFLRPQEGTLRAFAALSRRDGCEVDVKQMESWLQNAVQICQRYLGVRVLKFGTEGDRYVASWDASR</sequence>
<keyword evidence="2" id="KW-1185">Reference proteome</keyword>
<dbReference type="GeneID" id="70182550"/>
<reference evidence="1" key="1">
    <citation type="journal article" date="2021" name="Nat. Commun.">
        <title>Genetic determinants of endophytism in the Arabidopsis root mycobiome.</title>
        <authorList>
            <person name="Mesny F."/>
            <person name="Miyauchi S."/>
            <person name="Thiergart T."/>
            <person name="Pickel B."/>
            <person name="Atanasova L."/>
            <person name="Karlsson M."/>
            <person name="Huettel B."/>
            <person name="Barry K.W."/>
            <person name="Haridas S."/>
            <person name="Chen C."/>
            <person name="Bauer D."/>
            <person name="Andreopoulos W."/>
            <person name="Pangilinan J."/>
            <person name="LaButti K."/>
            <person name="Riley R."/>
            <person name="Lipzen A."/>
            <person name="Clum A."/>
            <person name="Drula E."/>
            <person name="Henrissat B."/>
            <person name="Kohler A."/>
            <person name="Grigoriev I.V."/>
            <person name="Martin F.M."/>
            <person name="Hacquard S."/>
        </authorList>
    </citation>
    <scope>NUCLEOTIDE SEQUENCE</scope>
    <source>
        <strain evidence="1">MPI-CAGE-CH-0230</strain>
    </source>
</reference>
<dbReference type="RefSeq" id="XP_046017570.1">
    <property type="nucleotide sequence ID" value="XM_046153004.1"/>
</dbReference>
<dbReference type="AlphaFoldDB" id="A0A9P8YFU9"/>
<name>A0A9P8YFU9_9PEZI</name>
<evidence type="ECO:0000313" key="1">
    <source>
        <dbReference type="EMBL" id="KAH7038449.1"/>
    </source>
</evidence>
<evidence type="ECO:0000313" key="2">
    <source>
        <dbReference type="Proteomes" id="UP000756346"/>
    </source>
</evidence>
<organism evidence="1 2">
    <name type="scientific">Microdochium trichocladiopsis</name>
    <dbReference type="NCBI Taxonomy" id="1682393"/>
    <lineage>
        <taxon>Eukaryota</taxon>
        <taxon>Fungi</taxon>
        <taxon>Dikarya</taxon>
        <taxon>Ascomycota</taxon>
        <taxon>Pezizomycotina</taxon>
        <taxon>Sordariomycetes</taxon>
        <taxon>Xylariomycetidae</taxon>
        <taxon>Xylariales</taxon>
        <taxon>Microdochiaceae</taxon>
        <taxon>Microdochium</taxon>
    </lineage>
</organism>